<comment type="caution">
    <text evidence="2">The sequence shown here is derived from an EMBL/GenBank/DDBJ whole genome shotgun (WGS) entry which is preliminary data.</text>
</comment>
<gene>
    <name evidence="2" type="ORF">ENJ15_07860</name>
</gene>
<organism evidence="2">
    <name type="scientific">Caldithrix abyssi</name>
    <dbReference type="NCBI Taxonomy" id="187145"/>
    <lineage>
        <taxon>Bacteria</taxon>
        <taxon>Pseudomonadati</taxon>
        <taxon>Calditrichota</taxon>
        <taxon>Calditrichia</taxon>
        <taxon>Calditrichales</taxon>
        <taxon>Calditrichaceae</taxon>
        <taxon>Caldithrix</taxon>
    </lineage>
</organism>
<reference evidence="2" key="1">
    <citation type="journal article" date="2020" name="mSystems">
        <title>Genome- and Community-Level Interaction Insights into Carbon Utilization and Element Cycling Functions of Hydrothermarchaeota in Hydrothermal Sediment.</title>
        <authorList>
            <person name="Zhou Z."/>
            <person name="Liu Y."/>
            <person name="Xu W."/>
            <person name="Pan J."/>
            <person name="Luo Z.H."/>
            <person name="Li M."/>
        </authorList>
    </citation>
    <scope>NUCLEOTIDE SEQUENCE [LARGE SCALE GENOMIC DNA]</scope>
    <source>
        <strain evidence="2">HyVt-460</strain>
    </source>
</reference>
<evidence type="ECO:0000313" key="2">
    <source>
        <dbReference type="EMBL" id="HHM02917.1"/>
    </source>
</evidence>
<keyword evidence="1" id="KW-0812">Transmembrane</keyword>
<evidence type="ECO:0000256" key="1">
    <source>
        <dbReference type="SAM" id="Phobius"/>
    </source>
</evidence>
<proteinExistence type="predicted"/>
<dbReference type="AlphaFoldDB" id="A0A7V5VFA9"/>
<keyword evidence="1" id="KW-1133">Transmembrane helix</keyword>
<dbReference type="Proteomes" id="UP000885771">
    <property type="component" value="Unassembled WGS sequence"/>
</dbReference>
<name>A0A7V5VFA9_CALAY</name>
<accession>A0A7V5VFA9</accession>
<keyword evidence="1" id="KW-0472">Membrane</keyword>
<feature type="transmembrane region" description="Helical" evidence="1">
    <location>
        <begin position="82"/>
        <end position="101"/>
    </location>
</feature>
<protein>
    <submittedName>
        <fullName evidence="2">Uncharacterized protein</fullName>
    </submittedName>
</protein>
<sequence>MRLKFLPWNQDHWKSANGHILKYDKLEHFIRDFILLLAGALLFGLNGTVLGGWFMFIVLWEVKDGLRPYDGKNIEGFSWKDMLAGLMGGFAAIIIFAMVAVEK</sequence>
<dbReference type="EMBL" id="DRLI01000301">
    <property type="protein sequence ID" value="HHM02917.1"/>
    <property type="molecule type" value="Genomic_DNA"/>
</dbReference>
<feature type="transmembrane region" description="Helical" evidence="1">
    <location>
        <begin position="33"/>
        <end position="62"/>
    </location>
</feature>